<dbReference type="AlphaFoldDB" id="A0A538TW61"/>
<protein>
    <recommendedName>
        <fullName evidence="4">Tetratricopeptide repeat protein</fullName>
    </recommendedName>
</protein>
<feature type="transmembrane region" description="Helical" evidence="1">
    <location>
        <begin position="34"/>
        <end position="51"/>
    </location>
</feature>
<comment type="caution">
    <text evidence="2">The sequence shown here is derived from an EMBL/GenBank/DDBJ whole genome shotgun (WGS) entry which is preliminary data.</text>
</comment>
<dbReference type="Gene3D" id="1.25.40.10">
    <property type="entry name" value="Tetratricopeptide repeat domain"/>
    <property type="match status" value="1"/>
</dbReference>
<feature type="transmembrane region" description="Helical" evidence="1">
    <location>
        <begin position="321"/>
        <end position="339"/>
    </location>
</feature>
<feature type="transmembrane region" description="Helical" evidence="1">
    <location>
        <begin position="408"/>
        <end position="426"/>
    </location>
</feature>
<evidence type="ECO:0000313" key="3">
    <source>
        <dbReference type="Proteomes" id="UP000316609"/>
    </source>
</evidence>
<dbReference type="EMBL" id="VBOY01000028">
    <property type="protein sequence ID" value="TMQ67831.1"/>
    <property type="molecule type" value="Genomic_DNA"/>
</dbReference>
<feature type="transmembrane region" description="Helical" evidence="1">
    <location>
        <begin position="72"/>
        <end position="90"/>
    </location>
</feature>
<evidence type="ECO:0008006" key="4">
    <source>
        <dbReference type="Google" id="ProtNLM"/>
    </source>
</evidence>
<keyword evidence="1" id="KW-1133">Transmembrane helix</keyword>
<name>A0A538TW61_UNCEI</name>
<proteinExistence type="predicted"/>
<dbReference type="SUPFAM" id="SSF48452">
    <property type="entry name" value="TPR-like"/>
    <property type="match status" value="1"/>
</dbReference>
<organism evidence="2 3">
    <name type="scientific">Eiseniibacteriota bacterium</name>
    <dbReference type="NCBI Taxonomy" id="2212470"/>
    <lineage>
        <taxon>Bacteria</taxon>
        <taxon>Candidatus Eiseniibacteriota</taxon>
    </lineage>
</organism>
<feature type="transmembrane region" description="Helical" evidence="1">
    <location>
        <begin position="172"/>
        <end position="193"/>
    </location>
</feature>
<sequence>MVLWLGLVLLAFARAALSAWPTMSGWGLDLLRFVAPGFGWTAWTLAALALIPPLSRGPAALLGRAADRARTVPWVAYPGVGAAAAALVLLNPDRVRFVGDFLLRFGTAERALEPAALFPQALPLDVLLHYTLPRALADAFAIDVASTARALGALEAGLLACLGVAFARALDLSGMVALAAAGTVFFGGALGMYTGYGKAMAEMALLTAGCGLFAIRSLSDARSLLPLGVVVAGALTLHRSALGLLPVLAFAWVRAPRTGVAWRAPRPWLALGIPALALAVLLPRIVATILAWDSVHFLSPEVRSHGGPLRAMFAGPRGLDLVNLLVLLSPITPAVWAAAPALGRRALASSGTALLVLAAPWLVAALFVHGSQGMFRDWDNFAAAGLATSLVSAWLVGETLRRAPRWEWLGLAVLLGAAAPTTQWLVHNADLPRGLERIEAFLREPPSRGPTERGTTWDFLGIRYAQLLRWDESAAALAHAAETSPSPRVLLQWAMAEQARGDERTAQRVYRRAAAVAPTDPRAWFGLAVTSLAISDFAQCRRAALALDRLNPGDPDVPRLLEQAARMEGQGAQPRP</sequence>
<feature type="transmembrane region" description="Helical" evidence="1">
    <location>
        <begin position="380"/>
        <end position="396"/>
    </location>
</feature>
<dbReference type="InterPro" id="IPR011990">
    <property type="entry name" value="TPR-like_helical_dom_sf"/>
</dbReference>
<keyword evidence="1" id="KW-0472">Membrane</keyword>
<evidence type="ECO:0000313" key="2">
    <source>
        <dbReference type="EMBL" id="TMQ67831.1"/>
    </source>
</evidence>
<dbReference type="Pfam" id="PF13428">
    <property type="entry name" value="TPR_14"/>
    <property type="match status" value="1"/>
</dbReference>
<feature type="transmembrane region" description="Helical" evidence="1">
    <location>
        <begin position="346"/>
        <end position="368"/>
    </location>
</feature>
<accession>A0A538TW61</accession>
<keyword evidence="1" id="KW-0812">Transmembrane</keyword>
<gene>
    <name evidence="2" type="ORF">E6K78_03380</name>
</gene>
<feature type="transmembrane region" description="Helical" evidence="1">
    <location>
        <begin position="224"/>
        <end position="248"/>
    </location>
</feature>
<reference evidence="2 3" key="1">
    <citation type="journal article" date="2019" name="Nat. Microbiol.">
        <title>Mediterranean grassland soil C-N compound turnover is dependent on rainfall and depth, and is mediated by genomically divergent microorganisms.</title>
        <authorList>
            <person name="Diamond S."/>
            <person name="Andeer P.F."/>
            <person name="Li Z."/>
            <person name="Crits-Christoph A."/>
            <person name="Burstein D."/>
            <person name="Anantharaman K."/>
            <person name="Lane K.R."/>
            <person name="Thomas B.C."/>
            <person name="Pan C."/>
            <person name="Northen T.R."/>
            <person name="Banfield J.F."/>
        </authorList>
    </citation>
    <scope>NUCLEOTIDE SEQUENCE [LARGE SCALE GENOMIC DNA]</scope>
    <source>
        <strain evidence="2">WS_8</strain>
    </source>
</reference>
<dbReference type="Proteomes" id="UP000316609">
    <property type="component" value="Unassembled WGS sequence"/>
</dbReference>
<evidence type="ECO:0000256" key="1">
    <source>
        <dbReference type="SAM" id="Phobius"/>
    </source>
</evidence>
<feature type="transmembrane region" description="Helical" evidence="1">
    <location>
        <begin position="268"/>
        <end position="292"/>
    </location>
</feature>